<dbReference type="EMBL" id="FSQW01000001">
    <property type="protein sequence ID" value="SIN61365.1"/>
    <property type="molecule type" value="Genomic_DNA"/>
</dbReference>
<dbReference type="PANTHER" id="PTHR43976">
    <property type="entry name" value="SHORT CHAIN DEHYDROGENASE"/>
    <property type="match status" value="1"/>
</dbReference>
<gene>
    <name evidence="3" type="ORF">SAMN02745824_0868</name>
</gene>
<sequence>MTDKTINRRQLLAATAATGVALTACQSVAATEGSASLKGKSVLITGCSSGFGYLGALHYAAMGAKVFATMRNLPRAEADSLKADAGEGDVTILELDVLSDDSVSKAIAEAEKQNGGALEVVINNAGIGTGAPVELQDMEAMQLLFDTNVMGPQRVARAVLPAMRAKKSGLIMNVSSQLGRVMIPGMGLYSSTKFALESMSEQMAYELVPHGVDVTVVQPGGFPTKIWTNGSKLTAPMLERASDAQKAAYPELVAGALRDIGGSTDPMDVPRAIADVIAMAPGKRPLRLPVHPGRKPALAINEVSAKTQVAMLGNSPFGPWIKDVHNVS</sequence>
<proteinExistence type="inferred from homology"/>
<evidence type="ECO:0000256" key="2">
    <source>
        <dbReference type="SAM" id="SignalP"/>
    </source>
</evidence>
<protein>
    <submittedName>
        <fullName evidence="3">NADP-dependent 3-hydroxy acid dehydrogenase YdfG</fullName>
    </submittedName>
</protein>
<evidence type="ECO:0000313" key="4">
    <source>
        <dbReference type="Proteomes" id="UP000185192"/>
    </source>
</evidence>
<dbReference type="PROSITE" id="PS00061">
    <property type="entry name" value="ADH_SHORT"/>
    <property type="match status" value="1"/>
</dbReference>
<organism evidence="3 4">
    <name type="scientific">Parasphingorhabdus marina DSM 22363</name>
    <dbReference type="NCBI Taxonomy" id="1123272"/>
    <lineage>
        <taxon>Bacteria</taxon>
        <taxon>Pseudomonadati</taxon>
        <taxon>Pseudomonadota</taxon>
        <taxon>Alphaproteobacteria</taxon>
        <taxon>Sphingomonadales</taxon>
        <taxon>Sphingomonadaceae</taxon>
        <taxon>Parasphingorhabdus</taxon>
    </lineage>
</organism>
<dbReference type="AlphaFoldDB" id="A0A1N6CSA2"/>
<dbReference type="CDD" id="cd05374">
    <property type="entry name" value="17beta-HSD-like_SDR_c"/>
    <property type="match status" value="1"/>
</dbReference>
<name>A0A1N6CSA2_9SPHN</name>
<dbReference type="PRINTS" id="PR00080">
    <property type="entry name" value="SDRFAMILY"/>
</dbReference>
<dbReference type="InterPro" id="IPR002347">
    <property type="entry name" value="SDR_fam"/>
</dbReference>
<dbReference type="Gene3D" id="3.40.50.720">
    <property type="entry name" value="NAD(P)-binding Rossmann-like Domain"/>
    <property type="match status" value="1"/>
</dbReference>
<reference evidence="4" key="1">
    <citation type="submission" date="2016-11" db="EMBL/GenBank/DDBJ databases">
        <authorList>
            <person name="Varghese N."/>
            <person name="Submissions S."/>
        </authorList>
    </citation>
    <scope>NUCLEOTIDE SEQUENCE [LARGE SCALE GENOMIC DNA]</scope>
    <source>
        <strain evidence="4">DSM 22363</strain>
    </source>
</reference>
<dbReference type="RefSeq" id="WP_074203880.1">
    <property type="nucleotide sequence ID" value="NZ_FSQW01000001.1"/>
</dbReference>
<dbReference type="InterPro" id="IPR020904">
    <property type="entry name" value="Sc_DH/Rdtase_CS"/>
</dbReference>
<dbReference type="InterPro" id="IPR006311">
    <property type="entry name" value="TAT_signal"/>
</dbReference>
<comment type="similarity">
    <text evidence="1">Belongs to the short-chain dehydrogenases/reductases (SDR) family.</text>
</comment>
<evidence type="ECO:0000313" key="3">
    <source>
        <dbReference type="EMBL" id="SIN61365.1"/>
    </source>
</evidence>
<dbReference type="STRING" id="1123272.SAMN02745824_0868"/>
<dbReference type="Proteomes" id="UP000185192">
    <property type="component" value="Unassembled WGS sequence"/>
</dbReference>
<feature type="chain" id="PRO_5012184474" evidence="2">
    <location>
        <begin position="30"/>
        <end position="328"/>
    </location>
</feature>
<dbReference type="PANTHER" id="PTHR43976:SF9">
    <property type="entry name" value="OXIDOREDUCTASE"/>
    <property type="match status" value="1"/>
</dbReference>
<dbReference type="PRINTS" id="PR00081">
    <property type="entry name" value="GDHRDH"/>
</dbReference>
<dbReference type="PROSITE" id="PS51318">
    <property type="entry name" value="TAT"/>
    <property type="match status" value="1"/>
</dbReference>
<accession>A0A1N6CSA2</accession>
<evidence type="ECO:0000256" key="1">
    <source>
        <dbReference type="RuleBase" id="RU000363"/>
    </source>
</evidence>
<keyword evidence="2" id="KW-0732">Signal</keyword>
<dbReference type="InterPro" id="IPR036291">
    <property type="entry name" value="NAD(P)-bd_dom_sf"/>
</dbReference>
<dbReference type="SUPFAM" id="SSF51735">
    <property type="entry name" value="NAD(P)-binding Rossmann-fold domains"/>
    <property type="match status" value="1"/>
</dbReference>
<feature type="signal peptide" evidence="2">
    <location>
        <begin position="1"/>
        <end position="29"/>
    </location>
</feature>
<dbReference type="PROSITE" id="PS51257">
    <property type="entry name" value="PROKAR_LIPOPROTEIN"/>
    <property type="match status" value="1"/>
</dbReference>
<keyword evidence="4" id="KW-1185">Reference proteome</keyword>
<dbReference type="InterPro" id="IPR051911">
    <property type="entry name" value="SDR_oxidoreductase"/>
</dbReference>
<dbReference type="Pfam" id="PF00106">
    <property type="entry name" value="adh_short"/>
    <property type="match status" value="1"/>
</dbReference>
<dbReference type="OrthoDB" id="9793825at2"/>